<comment type="caution">
    <text evidence="3">Lacks conserved residue(s) required for the propagation of feature annotation.</text>
</comment>
<dbReference type="SUPFAM" id="SSF52172">
    <property type="entry name" value="CheY-like"/>
    <property type="match status" value="1"/>
</dbReference>
<proteinExistence type="predicted"/>
<dbReference type="InterPro" id="IPR013972">
    <property type="entry name" value="YcbB"/>
</dbReference>
<comment type="function">
    <text evidence="2">May play the central regulatory role in sporulation. It may be an element of the effector pathway responsible for the activation of sporulation genes in response to nutritional stress. Spo0A may act in concert with spo0H (a sigma factor) to control the expression of some genes that are critical to the sporulation process.</text>
</comment>
<evidence type="ECO:0000256" key="3">
    <source>
        <dbReference type="PROSITE-ProRule" id="PRU00169"/>
    </source>
</evidence>
<evidence type="ECO:0000313" key="5">
    <source>
        <dbReference type="EMBL" id="NBI05303.1"/>
    </source>
</evidence>
<dbReference type="InterPro" id="IPR001789">
    <property type="entry name" value="Sig_transdc_resp-reg_receiver"/>
</dbReference>
<dbReference type="Pfam" id="PF08664">
    <property type="entry name" value="YcbB"/>
    <property type="match status" value="1"/>
</dbReference>
<evidence type="ECO:0000256" key="2">
    <source>
        <dbReference type="ARBA" id="ARBA00024867"/>
    </source>
</evidence>
<organism evidence="5 6">
    <name type="scientific">Senegalia massiliensis</name>
    <dbReference type="NCBI Taxonomy" id="1720316"/>
    <lineage>
        <taxon>Bacteria</taxon>
        <taxon>Bacillati</taxon>
        <taxon>Bacillota</taxon>
        <taxon>Clostridia</taxon>
        <taxon>Eubacteriales</taxon>
        <taxon>Clostridiaceae</taxon>
        <taxon>Senegalia</taxon>
    </lineage>
</organism>
<dbReference type="Gene3D" id="3.40.50.2300">
    <property type="match status" value="1"/>
</dbReference>
<accession>A0A845QY41</accession>
<keyword evidence="6" id="KW-1185">Reference proteome</keyword>
<dbReference type="PROSITE" id="PS50110">
    <property type="entry name" value="RESPONSE_REGULATORY"/>
    <property type="match status" value="1"/>
</dbReference>
<feature type="domain" description="Response regulatory" evidence="4">
    <location>
        <begin position="1"/>
        <end position="57"/>
    </location>
</feature>
<name>A0A845QY41_9CLOT</name>
<sequence>MSLVKEIKEIYPDIQFIMISQVNSKDMIAKAYKNGIEYYVTKPINAIEIETIINKVNTNIEREKKLDNIRQLIGGANIKSNRKEDYEICLKKVLYRLGIIGEAGSTDLIIIVDNIIKNGLKNKNFSLKQICKKYTDNPKTMEQRMRRAANVAIENIASIGLEDFMNEIFMDYSNSLFNFEQIRIEMNYLKGVTSKRGKIDLKKFLYGLAYHCEKINTEYSEN</sequence>
<reference evidence="5 6" key="1">
    <citation type="submission" date="2018-08" db="EMBL/GenBank/DDBJ databases">
        <title>Murine metabolic-syndrome-specific gut microbial biobank.</title>
        <authorList>
            <person name="Liu C."/>
        </authorList>
    </citation>
    <scope>NUCLEOTIDE SEQUENCE [LARGE SCALE GENOMIC DNA]</scope>
    <source>
        <strain evidence="5 6">583</strain>
    </source>
</reference>
<gene>
    <name evidence="5" type="ORF">D3Z33_00350</name>
</gene>
<dbReference type="OrthoDB" id="1684633at2"/>
<dbReference type="AlphaFoldDB" id="A0A845QY41"/>
<comment type="caution">
    <text evidence="5">The sequence shown here is derived from an EMBL/GenBank/DDBJ whole genome shotgun (WGS) entry which is preliminary data.</text>
</comment>
<dbReference type="EMBL" id="QXXA01000001">
    <property type="protein sequence ID" value="NBI05303.1"/>
    <property type="molecule type" value="Genomic_DNA"/>
</dbReference>
<protein>
    <recommendedName>
        <fullName evidence="1">Stage 0 sporulation protein A homolog</fullName>
    </recommendedName>
</protein>
<evidence type="ECO:0000259" key="4">
    <source>
        <dbReference type="PROSITE" id="PS50110"/>
    </source>
</evidence>
<dbReference type="GO" id="GO:0000160">
    <property type="term" value="P:phosphorelay signal transduction system"/>
    <property type="evidence" value="ECO:0007669"/>
    <property type="project" value="InterPro"/>
</dbReference>
<dbReference type="InterPro" id="IPR011006">
    <property type="entry name" value="CheY-like_superfamily"/>
</dbReference>
<evidence type="ECO:0000256" key="1">
    <source>
        <dbReference type="ARBA" id="ARBA00018672"/>
    </source>
</evidence>
<evidence type="ECO:0000313" key="6">
    <source>
        <dbReference type="Proteomes" id="UP000467132"/>
    </source>
</evidence>
<dbReference type="Proteomes" id="UP000467132">
    <property type="component" value="Unassembled WGS sequence"/>
</dbReference>